<evidence type="ECO:0000256" key="4">
    <source>
        <dbReference type="ARBA" id="ARBA00022519"/>
    </source>
</evidence>
<comment type="subcellular location">
    <subcellularLocation>
        <location evidence="1 9">Cell inner membrane</location>
        <topology evidence="1 9">Multi-pass membrane protein</topology>
    </subcellularLocation>
</comment>
<comment type="function">
    <text evidence="9">Part of the tripartite ATP-independent periplasmic (TRAP) transport system.</text>
</comment>
<dbReference type="PANTHER" id="PTHR35011">
    <property type="entry name" value="2,3-DIKETO-L-GULONATE TRAP TRANSPORTER SMALL PERMEASE PROTEIN YIAM"/>
    <property type="match status" value="1"/>
</dbReference>
<evidence type="ECO:0000256" key="8">
    <source>
        <dbReference type="ARBA" id="ARBA00038436"/>
    </source>
</evidence>
<feature type="transmembrane region" description="Helical" evidence="9">
    <location>
        <begin position="91"/>
        <end position="113"/>
    </location>
</feature>
<reference evidence="11 12" key="1">
    <citation type="submission" date="2014-03" db="EMBL/GenBank/DDBJ databases">
        <title>The draft genome sequence of Thalassospira alkalitolerans JCM 18968.</title>
        <authorList>
            <person name="Lai Q."/>
            <person name="Shao Z."/>
        </authorList>
    </citation>
    <scope>NUCLEOTIDE SEQUENCE [LARGE SCALE GENOMIC DNA]</scope>
    <source>
        <strain evidence="11 12">JCM 18968</strain>
    </source>
</reference>
<evidence type="ECO:0000256" key="5">
    <source>
        <dbReference type="ARBA" id="ARBA00022692"/>
    </source>
</evidence>
<keyword evidence="7 9" id="KW-0472">Membrane</keyword>
<proteinExistence type="inferred from homology"/>
<keyword evidence="12" id="KW-1185">Reference proteome</keyword>
<keyword evidence="2 9" id="KW-0813">Transport</keyword>
<evidence type="ECO:0000256" key="9">
    <source>
        <dbReference type="RuleBase" id="RU369079"/>
    </source>
</evidence>
<evidence type="ECO:0000259" key="10">
    <source>
        <dbReference type="Pfam" id="PF04290"/>
    </source>
</evidence>
<dbReference type="STRING" id="1293890.TALK_18230"/>
<accession>A0A1Y2L8C1</accession>
<gene>
    <name evidence="11" type="ORF">TALK_18230</name>
</gene>
<feature type="transmembrane region" description="Helical" evidence="9">
    <location>
        <begin position="48"/>
        <end position="70"/>
    </location>
</feature>
<comment type="subunit">
    <text evidence="9">The complex comprises the extracytoplasmic solute receptor protein and the two transmembrane proteins.</text>
</comment>
<evidence type="ECO:0000256" key="2">
    <source>
        <dbReference type="ARBA" id="ARBA00022448"/>
    </source>
</evidence>
<evidence type="ECO:0000313" key="12">
    <source>
        <dbReference type="Proteomes" id="UP000193396"/>
    </source>
</evidence>
<protein>
    <recommendedName>
        <fullName evidence="9">TRAP transporter small permease protein</fullName>
    </recommendedName>
</protein>
<dbReference type="Pfam" id="PF04290">
    <property type="entry name" value="DctQ"/>
    <property type="match status" value="1"/>
</dbReference>
<evidence type="ECO:0000256" key="6">
    <source>
        <dbReference type="ARBA" id="ARBA00022989"/>
    </source>
</evidence>
<dbReference type="EMBL" id="JFKB01000016">
    <property type="protein sequence ID" value="OSQ45245.1"/>
    <property type="molecule type" value="Genomic_DNA"/>
</dbReference>
<evidence type="ECO:0000313" key="11">
    <source>
        <dbReference type="EMBL" id="OSQ45245.1"/>
    </source>
</evidence>
<feature type="domain" description="Tripartite ATP-independent periplasmic transporters DctQ component" evidence="10">
    <location>
        <begin position="31"/>
        <end position="160"/>
    </location>
</feature>
<keyword evidence="4 9" id="KW-0997">Cell inner membrane</keyword>
<comment type="caution">
    <text evidence="11">The sequence shown here is derived from an EMBL/GenBank/DDBJ whole genome shotgun (WGS) entry which is preliminary data.</text>
</comment>
<dbReference type="Proteomes" id="UP000193396">
    <property type="component" value="Unassembled WGS sequence"/>
</dbReference>
<dbReference type="GO" id="GO:0022857">
    <property type="term" value="F:transmembrane transporter activity"/>
    <property type="evidence" value="ECO:0007669"/>
    <property type="project" value="UniProtKB-UniRule"/>
</dbReference>
<evidence type="ECO:0000256" key="3">
    <source>
        <dbReference type="ARBA" id="ARBA00022475"/>
    </source>
</evidence>
<dbReference type="InterPro" id="IPR007387">
    <property type="entry name" value="TRAP_DctQ"/>
</dbReference>
<evidence type="ECO:0000256" key="1">
    <source>
        <dbReference type="ARBA" id="ARBA00004429"/>
    </source>
</evidence>
<feature type="transmembrane region" description="Helical" evidence="9">
    <location>
        <begin position="133"/>
        <end position="157"/>
    </location>
</feature>
<organism evidence="11 12">
    <name type="scientific">Thalassospira alkalitolerans</name>
    <dbReference type="NCBI Taxonomy" id="1293890"/>
    <lineage>
        <taxon>Bacteria</taxon>
        <taxon>Pseudomonadati</taxon>
        <taxon>Pseudomonadota</taxon>
        <taxon>Alphaproteobacteria</taxon>
        <taxon>Rhodospirillales</taxon>
        <taxon>Thalassospiraceae</taxon>
        <taxon>Thalassospira</taxon>
    </lineage>
</organism>
<keyword evidence="5 9" id="KW-0812">Transmembrane</keyword>
<keyword evidence="6 9" id="KW-1133">Transmembrane helix</keyword>
<comment type="similarity">
    <text evidence="8 9">Belongs to the TRAP transporter small permease family.</text>
</comment>
<dbReference type="AlphaFoldDB" id="A0A1Y2L8C1"/>
<dbReference type="GO" id="GO:0005886">
    <property type="term" value="C:plasma membrane"/>
    <property type="evidence" value="ECO:0007669"/>
    <property type="project" value="UniProtKB-SubCell"/>
</dbReference>
<dbReference type="OrthoDB" id="9794346at2"/>
<keyword evidence="3" id="KW-1003">Cell membrane</keyword>
<sequence>MPEFIKTYVRWVERFNRIVGRFAMYLIFAMLGVLLYSSATKMMEFPALWTLEMAQFLMVSYFLLGGAYSMQLGSHVRMDLLYGALSPRKQAGLDVITILFLIFYLGFLLYGGLSSTSYAIQYNETSYSAWSPPMAPIKAIMCFGIFLMLLQAIATFFKDLAAARGESLS</sequence>
<dbReference type="InterPro" id="IPR055348">
    <property type="entry name" value="DctQ"/>
</dbReference>
<dbReference type="RefSeq" id="WP_085620584.1">
    <property type="nucleotide sequence ID" value="NZ_JBLXAE010000003.1"/>
</dbReference>
<dbReference type="PANTHER" id="PTHR35011:SF4">
    <property type="entry name" value="SLL1102 PROTEIN"/>
    <property type="match status" value="1"/>
</dbReference>
<feature type="transmembrane region" description="Helical" evidence="9">
    <location>
        <begin position="18"/>
        <end position="36"/>
    </location>
</feature>
<evidence type="ECO:0000256" key="7">
    <source>
        <dbReference type="ARBA" id="ARBA00023136"/>
    </source>
</evidence>
<name>A0A1Y2L8C1_9PROT</name>